<dbReference type="PANTHER" id="PTHR48079:SF6">
    <property type="entry name" value="NAD(P)-BINDING DOMAIN-CONTAINING PROTEIN-RELATED"/>
    <property type="match status" value="1"/>
</dbReference>
<feature type="domain" description="NAD-dependent epimerase/dehydratase" evidence="1">
    <location>
        <begin position="2"/>
        <end position="236"/>
    </location>
</feature>
<dbReference type="InterPro" id="IPR001509">
    <property type="entry name" value="Epimerase_deHydtase"/>
</dbReference>
<dbReference type="SUPFAM" id="SSF51735">
    <property type="entry name" value="NAD(P)-binding Rossmann-fold domains"/>
    <property type="match status" value="1"/>
</dbReference>
<dbReference type="PANTHER" id="PTHR48079">
    <property type="entry name" value="PROTEIN YEEZ"/>
    <property type="match status" value="1"/>
</dbReference>
<dbReference type="Proteomes" id="UP000629963">
    <property type="component" value="Unassembled WGS sequence"/>
</dbReference>
<gene>
    <name evidence="2" type="ORF">H8R23_02290</name>
</gene>
<dbReference type="RefSeq" id="WP_187008808.1">
    <property type="nucleotide sequence ID" value="NZ_JACRUI010000001.1"/>
</dbReference>
<name>A0ABR7J437_9FLAO</name>
<dbReference type="InterPro" id="IPR051783">
    <property type="entry name" value="NAD(P)-dependent_oxidoreduct"/>
</dbReference>
<comment type="caution">
    <text evidence="2">The sequence shown here is derived from an EMBL/GenBank/DDBJ whole genome shotgun (WGS) entry which is preliminary data.</text>
</comment>
<sequence>MILVTGGTGLVGAHLLVHILSHSDENQSMVRATYRTADTIDKTKSLFDRYHKTILFDRIEWVQADIINIPALEIAFKGITLVYHCAAFISFDSKDEEKLRKINIEGTANIVNFAIAKGIKKLCHISSTAALGDVLSTETIITEAAEWNPEKKHSDYAISKYGAEMEVWRGQQEGLDVIIVNPGVIVGPGFEDQGSGELIKKVEKGMPYYTLGTTGFIAVTDVATIVYNLMNSTIKNERYTLIAQNIIYRDFLNTVANAIGVKAPKREASPFLIEIAWRIDAVVSWILNRKRKLTQAVAVASYSTNMYSNEKIKTALDYQFLDVHTYIKKSFS</sequence>
<reference evidence="2 3" key="1">
    <citation type="submission" date="2020-08" db="EMBL/GenBank/DDBJ databases">
        <title>Description of novel Flavobacterium F-380 isolate.</title>
        <authorList>
            <person name="Saticioglu I.B."/>
            <person name="Duman M."/>
            <person name="Altun S."/>
        </authorList>
    </citation>
    <scope>NUCLEOTIDE SEQUENCE [LARGE SCALE GENOMIC DNA]</scope>
    <source>
        <strain evidence="2 3">F-380</strain>
    </source>
</reference>
<proteinExistence type="predicted"/>
<accession>A0ABR7J437</accession>
<keyword evidence="3" id="KW-1185">Reference proteome</keyword>
<evidence type="ECO:0000313" key="2">
    <source>
        <dbReference type="EMBL" id="MBC5840222.1"/>
    </source>
</evidence>
<dbReference type="InterPro" id="IPR036291">
    <property type="entry name" value="NAD(P)-bd_dom_sf"/>
</dbReference>
<dbReference type="Pfam" id="PF01370">
    <property type="entry name" value="Epimerase"/>
    <property type="match status" value="1"/>
</dbReference>
<organism evidence="2 3">
    <name type="scientific">Flavobacterium kayseriense</name>
    <dbReference type="NCBI Taxonomy" id="2764714"/>
    <lineage>
        <taxon>Bacteria</taxon>
        <taxon>Pseudomonadati</taxon>
        <taxon>Bacteroidota</taxon>
        <taxon>Flavobacteriia</taxon>
        <taxon>Flavobacteriales</taxon>
        <taxon>Flavobacteriaceae</taxon>
        <taxon>Flavobacterium</taxon>
    </lineage>
</organism>
<dbReference type="Gene3D" id="3.40.50.720">
    <property type="entry name" value="NAD(P)-binding Rossmann-like Domain"/>
    <property type="match status" value="1"/>
</dbReference>
<protein>
    <submittedName>
        <fullName evidence="2">NAD-dependent epimerase/dehydratase family protein</fullName>
    </submittedName>
</protein>
<evidence type="ECO:0000259" key="1">
    <source>
        <dbReference type="Pfam" id="PF01370"/>
    </source>
</evidence>
<dbReference type="EMBL" id="JACRUJ010000001">
    <property type="protein sequence ID" value="MBC5840222.1"/>
    <property type="molecule type" value="Genomic_DNA"/>
</dbReference>
<evidence type="ECO:0000313" key="3">
    <source>
        <dbReference type="Proteomes" id="UP000629963"/>
    </source>
</evidence>